<dbReference type="GO" id="GO:0003677">
    <property type="term" value="F:DNA binding"/>
    <property type="evidence" value="ECO:0007669"/>
    <property type="project" value="UniProtKB-KW"/>
</dbReference>
<dbReference type="PROSITE" id="PS51118">
    <property type="entry name" value="HTH_HXLR"/>
    <property type="match status" value="1"/>
</dbReference>
<dbReference type="OrthoDB" id="9800966at2"/>
<reference evidence="5 6" key="1">
    <citation type="submission" date="2018-07" db="EMBL/GenBank/DDBJ databases">
        <title>Complete genome sequence of Psychrobacillus sp. PB01, isolated from iceberg, and comparative genome analysis of Psychrobacillus strains.</title>
        <authorList>
            <person name="Lee P.C."/>
        </authorList>
    </citation>
    <scope>NUCLEOTIDE SEQUENCE [LARGE SCALE GENOMIC DNA]</scope>
    <source>
        <strain evidence="5 6">PB01</strain>
    </source>
</reference>
<dbReference type="InterPro" id="IPR036390">
    <property type="entry name" value="WH_DNA-bd_sf"/>
</dbReference>
<evidence type="ECO:0000256" key="3">
    <source>
        <dbReference type="ARBA" id="ARBA00023163"/>
    </source>
</evidence>
<gene>
    <name evidence="5" type="ORF">PB01_17320</name>
</gene>
<protein>
    <submittedName>
        <fullName evidence="5">Transcriptional regulator</fullName>
    </submittedName>
</protein>
<dbReference type="RefSeq" id="WP_151701301.1">
    <property type="nucleotide sequence ID" value="NZ_CP031223.1"/>
</dbReference>
<keyword evidence="1" id="KW-0805">Transcription regulation</keyword>
<evidence type="ECO:0000256" key="2">
    <source>
        <dbReference type="ARBA" id="ARBA00023125"/>
    </source>
</evidence>
<dbReference type="PANTHER" id="PTHR33204">
    <property type="entry name" value="TRANSCRIPTIONAL REGULATOR, MARR FAMILY"/>
    <property type="match status" value="1"/>
</dbReference>
<evidence type="ECO:0000313" key="5">
    <source>
        <dbReference type="EMBL" id="QFG00420.1"/>
    </source>
</evidence>
<proteinExistence type="predicted"/>
<dbReference type="Proteomes" id="UP000325517">
    <property type="component" value="Chromosome"/>
</dbReference>
<keyword evidence="2" id="KW-0238">DNA-binding</keyword>
<organism evidence="5 6">
    <name type="scientific">Psychrobacillus glaciei</name>
    <dbReference type="NCBI Taxonomy" id="2283160"/>
    <lineage>
        <taxon>Bacteria</taxon>
        <taxon>Bacillati</taxon>
        <taxon>Bacillota</taxon>
        <taxon>Bacilli</taxon>
        <taxon>Bacillales</taxon>
        <taxon>Bacillaceae</taxon>
        <taxon>Psychrobacillus</taxon>
    </lineage>
</organism>
<evidence type="ECO:0000259" key="4">
    <source>
        <dbReference type="PROSITE" id="PS51118"/>
    </source>
</evidence>
<dbReference type="Pfam" id="PF01638">
    <property type="entry name" value="HxlR"/>
    <property type="match status" value="1"/>
</dbReference>
<dbReference type="SUPFAM" id="SSF46785">
    <property type="entry name" value="Winged helix' DNA-binding domain"/>
    <property type="match status" value="1"/>
</dbReference>
<name>A0A5J6SS81_9BACI</name>
<evidence type="ECO:0000313" key="6">
    <source>
        <dbReference type="Proteomes" id="UP000325517"/>
    </source>
</evidence>
<dbReference type="PANTHER" id="PTHR33204:SF37">
    <property type="entry name" value="HTH-TYPE TRANSCRIPTIONAL REGULATOR YODB"/>
    <property type="match status" value="1"/>
</dbReference>
<sequence>MKHKEELIQSTIQQKGLSRCDSFHGTIEFIGKRWMGIIIYHLLDGPKRYHELLFEIQGISDRLLTERLRELETHGLVVKKVSEPTSRKVEYELTKIGKDLEQIISAIFKWVRDNGCNAYDGKK</sequence>
<dbReference type="InterPro" id="IPR002577">
    <property type="entry name" value="HTH_HxlR"/>
</dbReference>
<dbReference type="Gene3D" id="1.10.10.10">
    <property type="entry name" value="Winged helix-like DNA-binding domain superfamily/Winged helix DNA-binding domain"/>
    <property type="match status" value="1"/>
</dbReference>
<dbReference type="EMBL" id="CP031223">
    <property type="protein sequence ID" value="QFG00420.1"/>
    <property type="molecule type" value="Genomic_DNA"/>
</dbReference>
<evidence type="ECO:0000256" key="1">
    <source>
        <dbReference type="ARBA" id="ARBA00023015"/>
    </source>
</evidence>
<accession>A0A5J6SS81</accession>
<feature type="domain" description="HTH hxlR-type" evidence="4">
    <location>
        <begin position="20"/>
        <end position="119"/>
    </location>
</feature>
<keyword evidence="6" id="KW-1185">Reference proteome</keyword>
<keyword evidence="3" id="KW-0804">Transcription</keyword>
<dbReference type="InterPro" id="IPR036388">
    <property type="entry name" value="WH-like_DNA-bd_sf"/>
</dbReference>
<dbReference type="AlphaFoldDB" id="A0A5J6SS81"/>
<dbReference type="KEGG" id="psyo:PB01_17320"/>